<keyword evidence="1" id="KW-0732">Signal</keyword>
<dbReference type="EMBL" id="QEAM01000570">
    <property type="protein sequence ID" value="TPX38781.1"/>
    <property type="molecule type" value="Genomic_DNA"/>
</dbReference>
<evidence type="ECO:0000256" key="1">
    <source>
        <dbReference type="SAM" id="SignalP"/>
    </source>
</evidence>
<evidence type="ECO:0000313" key="2">
    <source>
        <dbReference type="EMBL" id="TPX38781.1"/>
    </source>
</evidence>
<feature type="signal peptide" evidence="1">
    <location>
        <begin position="1"/>
        <end position="17"/>
    </location>
</feature>
<gene>
    <name evidence="2" type="ORF">SeLEV6574_g07632</name>
</gene>
<name>A0A507CH22_9FUNG</name>
<comment type="caution">
    <text evidence="2">The sequence shown here is derived from an EMBL/GenBank/DDBJ whole genome shotgun (WGS) entry which is preliminary data.</text>
</comment>
<sequence length="228" mass="26536">MLTCFIIILLLWHQALSTNAEITDAKYRSYAHSLREYRYGMTFREKRQLKRELKALYLKWINPNNILFMEDHVREPTDDMSLAHSEFVWEGLRTLNDFAYVGVDDVHKKELEGLRELATTAGEKLKAQLHFLRSADLLGLLAMSAEVARVFQALESVYRPCVSSFTQVELIKMNWLNWCVDELNIDVKLTRLTEMDENTLRESKEKLVEALAFSQLAAGRIEIFRSSL</sequence>
<proteinExistence type="predicted"/>
<reference evidence="2 3" key="1">
    <citation type="journal article" date="2019" name="Sci. Rep.">
        <title>Comparative genomics of chytrid fungi reveal insights into the obligate biotrophic and pathogenic lifestyle of Synchytrium endobioticum.</title>
        <authorList>
            <person name="van de Vossenberg B.T.L.H."/>
            <person name="Warris S."/>
            <person name="Nguyen H.D.T."/>
            <person name="van Gent-Pelzer M.P.E."/>
            <person name="Joly D.L."/>
            <person name="van de Geest H.C."/>
            <person name="Bonants P.J.M."/>
            <person name="Smith D.S."/>
            <person name="Levesque C.A."/>
            <person name="van der Lee T.A.J."/>
        </authorList>
    </citation>
    <scope>NUCLEOTIDE SEQUENCE [LARGE SCALE GENOMIC DNA]</scope>
    <source>
        <strain evidence="2 3">LEV6574</strain>
    </source>
</reference>
<dbReference type="VEuPathDB" id="FungiDB:SeMB42_g05731"/>
<evidence type="ECO:0000313" key="3">
    <source>
        <dbReference type="Proteomes" id="UP000320475"/>
    </source>
</evidence>
<dbReference type="AlphaFoldDB" id="A0A507CH22"/>
<protein>
    <submittedName>
        <fullName evidence="2">Uncharacterized protein</fullName>
    </submittedName>
</protein>
<accession>A0A507CH22</accession>
<feature type="chain" id="PRO_5021400893" evidence="1">
    <location>
        <begin position="18"/>
        <end position="228"/>
    </location>
</feature>
<organism evidence="2 3">
    <name type="scientific">Synchytrium endobioticum</name>
    <dbReference type="NCBI Taxonomy" id="286115"/>
    <lineage>
        <taxon>Eukaryota</taxon>
        <taxon>Fungi</taxon>
        <taxon>Fungi incertae sedis</taxon>
        <taxon>Chytridiomycota</taxon>
        <taxon>Chytridiomycota incertae sedis</taxon>
        <taxon>Chytridiomycetes</taxon>
        <taxon>Synchytriales</taxon>
        <taxon>Synchytriaceae</taxon>
        <taxon>Synchytrium</taxon>
    </lineage>
</organism>
<dbReference type="Proteomes" id="UP000320475">
    <property type="component" value="Unassembled WGS sequence"/>
</dbReference>